<accession>A0ABR4F0Y2</accession>
<dbReference type="PANTHER" id="PTHR46411">
    <property type="entry name" value="FAMILY ATPASE, PUTATIVE-RELATED"/>
    <property type="match status" value="1"/>
</dbReference>
<protein>
    <recommendedName>
        <fullName evidence="2">ATPase AAA-type core domain-containing protein</fullName>
    </recommendedName>
</protein>
<dbReference type="Pfam" id="PF00004">
    <property type="entry name" value="AAA"/>
    <property type="match status" value="1"/>
</dbReference>
<feature type="region of interest" description="Disordered" evidence="1">
    <location>
        <begin position="54"/>
        <end position="89"/>
    </location>
</feature>
<sequence>MEALSGDVLKINHLISDGIEDVVLLDSAATISADLTEATNKDQKVSLRYANKDGIVDRGGDKDGPGSIKSNPCNDAGGPKGGSQNDRNREYEILPVTTDGTKLTIDLKELEARFKDLLDDKLSMKAFNDTSQADNASKIISYGQNSTKNSELYFSAIAKLCVENMVLRNKLSTILQTTEASTGQPSDSIIVEPLVENKSLKPDTFETLHLVYCGRRRFSYYRDVPRMFQGDLISEHLRGQHGLPKNLTSFLKDNPEIILTANKIYHCGCYGGRSYHGTVRYRDGKLVADSPLAESRCVQIFLGNRIEGVIKNIIKSHPEKFKGYSTVNVRLRYPEPFRFFFNHNKTLLNISTSSHVSESNRSCTQMLCNWFENNHRKDWDESHELISRGKINRKHYTKLFGPDELYVGPTRNNDPDVLLVYKSKEYPCLNFHDRFMDHYYWGCNGRFFKRHYGWQLRWFPNSLVSDEAEVDITSLRFYPLRFAQPGTKEMLIARGHKFWNCRTRSLVCYREFGETPISGQAEKRFMVDYAMLRRMYLNKAIFKNTIDDLGEEALNKTEPPDDDFLVMLPPYIYGFDIDSKAWKLIRIDRTTAVTWNKDAFNRLVIAPDTKEMLLAAITSHGVHNGPATDLIAGKGQGLLILLHGGPGTGKTLTAESIAEAQEKPLYRVTCGDIGMEPEDVEVYLKSVLKIGKAWKCGETLIPNGLVEMNEY</sequence>
<name>A0ABR4F0Y2_9PEZI</name>
<dbReference type="EMBL" id="JBAWTH010000017">
    <property type="protein sequence ID" value="KAL2288349.1"/>
    <property type="molecule type" value="Genomic_DNA"/>
</dbReference>
<dbReference type="PANTHER" id="PTHR46411:SF2">
    <property type="entry name" value="AAA+ ATPASE DOMAIN-CONTAINING PROTEIN"/>
    <property type="match status" value="1"/>
</dbReference>
<reference evidence="3 4" key="1">
    <citation type="submission" date="2024-03" db="EMBL/GenBank/DDBJ databases">
        <title>A high-quality draft genome sequence of Diaporthe vaccinii, a causative agent of upright dieback and viscid rot disease in cranberry plants.</title>
        <authorList>
            <person name="Sarrasin M."/>
            <person name="Lang B.F."/>
            <person name="Burger G."/>
        </authorList>
    </citation>
    <scope>NUCLEOTIDE SEQUENCE [LARGE SCALE GENOMIC DNA]</scope>
    <source>
        <strain evidence="3 4">IS7</strain>
    </source>
</reference>
<dbReference type="SUPFAM" id="SSF52540">
    <property type="entry name" value="P-loop containing nucleoside triphosphate hydrolases"/>
    <property type="match status" value="1"/>
</dbReference>
<dbReference type="Proteomes" id="UP001600888">
    <property type="component" value="Unassembled WGS sequence"/>
</dbReference>
<evidence type="ECO:0000313" key="4">
    <source>
        <dbReference type="Proteomes" id="UP001600888"/>
    </source>
</evidence>
<proteinExistence type="predicted"/>
<keyword evidence="4" id="KW-1185">Reference proteome</keyword>
<evidence type="ECO:0000313" key="3">
    <source>
        <dbReference type="EMBL" id="KAL2288349.1"/>
    </source>
</evidence>
<gene>
    <name evidence="3" type="ORF">FJTKL_04389</name>
</gene>
<evidence type="ECO:0000259" key="2">
    <source>
        <dbReference type="Pfam" id="PF00004"/>
    </source>
</evidence>
<dbReference type="InterPro" id="IPR027417">
    <property type="entry name" value="P-loop_NTPase"/>
</dbReference>
<dbReference type="Gene3D" id="3.40.50.300">
    <property type="entry name" value="P-loop containing nucleotide triphosphate hydrolases"/>
    <property type="match status" value="1"/>
</dbReference>
<dbReference type="InterPro" id="IPR003959">
    <property type="entry name" value="ATPase_AAA_core"/>
</dbReference>
<evidence type="ECO:0000256" key="1">
    <source>
        <dbReference type="SAM" id="MobiDB-lite"/>
    </source>
</evidence>
<feature type="compositionally biased region" description="Basic and acidic residues" evidence="1">
    <location>
        <begin position="54"/>
        <end position="64"/>
    </location>
</feature>
<feature type="domain" description="ATPase AAA-type core" evidence="2">
    <location>
        <begin position="640"/>
        <end position="674"/>
    </location>
</feature>
<organism evidence="3 4">
    <name type="scientific">Diaporthe vaccinii</name>
    <dbReference type="NCBI Taxonomy" id="105482"/>
    <lineage>
        <taxon>Eukaryota</taxon>
        <taxon>Fungi</taxon>
        <taxon>Dikarya</taxon>
        <taxon>Ascomycota</taxon>
        <taxon>Pezizomycotina</taxon>
        <taxon>Sordariomycetes</taxon>
        <taxon>Sordariomycetidae</taxon>
        <taxon>Diaporthales</taxon>
        <taxon>Diaporthaceae</taxon>
        <taxon>Diaporthe</taxon>
        <taxon>Diaporthe eres species complex</taxon>
    </lineage>
</organism>
<comment type="caution">
    <text evidence="3">The sequence shown here is derived from an EMBL/GenBank/DDBJ whole genome shotgun (WGS) entry which is preliminary data.</text>
</comment>